<dbReference type="PANTHER" id="PTHR35795:SF1">
    <property type="entry name" value="BIS(5'-NUCLEOSYL)-TETRAPHOSPHATASE, SYMMETRICAL"/>
    <property type="match status" value="1"/>
</dbReference>
<dbReference type="STRING" id="1312852.EG19_06260"/>
<dbReference type="Pfam" id="PF01966">
    <property type="entry name" value="HD"/>
    <property type="match status" value="1"/>
</dbReference>
<keyword evidence="5" id="KW-1185">Reference proteome</keyword>
<dbReference type="SMART" id="SM00471">
    <property type="entry name" value="HDc"/>
    <property type="match status" value="1"/>
</dbReference>
<feature type="domain" description="HD" evidence="3">
    <location>
        <begin position="83"/>
        <end position="228"/>
    </location>
</feature>
<dbReference type="HAMAP" id="MF_01212">
    <property type="entry name" value="dGTPase_type2"/>
    <property type="match status" value="1"/>
</dbReference>
<organism evidence="4 5">
    <name type="scientific">Thermoanaerobaculum aquaticum</name>
    <dbReference type="NCBI Taxonomy" id="1312852"/>
    <lineage>
        <taxon>Bacteria</taxon>
        <taxon>Pseudomonadati</taxon>
        <taxon>Acidobacteriota</taxon>
        <taxon>Thermoanaerobaculia</taxon>
        <taxon>Thermoanaerobaculales</taxon>
        <taxon>Thermoanaerobaculaceae</taxon>
        <taxon>Thermoanaerobaculum</taxon>
    </lineage>
</organism>
<dbReference type="InterPro" id="IPR003607">
    <property type="entry name" value="HD/PDEase_dom"/>
</dbReference>
<evidence type="ECO:0000259" key="3">
    <source>
        <dbReference type="PROSITE" id="PS51831"/>
    </source>
</evidence>
<dbReference type="PANTHER" id="PTHR35795">
    <property type="entry name" value="SLR1885 PROTEIN"/>
    <property type="match status" value="1"/>
</dbReference>
<dbReference type="Pfam" id="PF13286">
    <property type="entry name" value="HD_assoc"/>
    <property type="match status" value="1"/>
</dbReference>
<dbReference type="NCBIfam" id="TIGR01353">
    <property type="entry name" value="dGTP_triPase"/>
    <property type="match status" value="1"/>
</dbReference>
<dbReference type="InterPro" id="IPR023023">
    <property type="entry name" value="dNTPase_2"/>
</dbReference>
<comment type="caution">
    <text evidence="4">The sequence shown here is derived from an EMBL/GenBank/DDBJ whole genome shotgun (WGS) entry which is preliminary data.</text>
</comment>
<dbReference type="Proteomes" id="UP000027284">
    <property type="component" value="Unassembled WGS sequence"/>
</dbReference>
<dbReference type="GO" id="GO:0016793">
    <property type="term" value="F:triphosphoric monoester hydrolase activity"/>
    <property type="evidence" value="ECO:0007669"/>
    <property type="project" value="InterPro"/>
</dbReference>
<evidence type="ECO:0000256" key="1">
    <source>
        <dbReference type="ARBA" id="ARBA00022801"/>
    </source>
</evidence>
<comment type="similarity">
    <text evidence="2">Belongs to the dGTPase family. Type 2 subfamily.</text>
</comment>
<reference evidence="4 5" key="1">
    <citation type="submission" date="2014-04" db="EMBL/GenBank/DDBJ databases">
        <title>The Genome Sequence of Thermoanaerobaculum aquaticum MP-01, The First Cultivated Group 23 Acidobacterium.</title>
        <authorList>
            <person name="Stamps B.W."/>
            <person name="Losey N.A."/>
            <person name="Lawson P.A."/>
            <person name="Stevenson B.S."/>
        </authorList>
    </citation>
    <scope>NUCLEOTIDE SEQUENCE [LARGE SCALE GENOMIC DNA]</scope>
    <source>
        <strain evidence="4 5">MP-01</strain>
    </source>
</reference>
<sequence length="445" mass="50347">MTTVSLRLRSVLEAQEETLLAPYATLSRDATRRHPLDATNPEEDFRTQFARDRDRILHARAFRRLKHKTQVYVPHTADHPRTRLTHTLEVAQLARTMARALGLNEDLTEAIALGHDLGHTPFGHSGEKVLARILAGKEPSCPLPASVVGEVGTFKHNYHSLRVVDLLEQRYPTPGLNLTDPVREGILKHTSWNPDLPFPLPDREGLRLHQPCHLEGQVVALADEIAQQTHDLEDGLANEAVSLSAVEPLGLVAQAIEILGDRYRQERSAFRRAAALQRTLIHLLVTDAVRHTARQLGELAATFGLGDRASWQRFWAASPRELVAFSPHMQPLFAELKAFIYQFIINHQEVNLQDHRAQLVLTGLFRAYYSNPLTLPPYVLLRFSEVSGRPYLRDLPHGQAQEEVTTHYHPDPRFVRILVDHLAGMSDRFALSEFEKLYHPTVGSW</sequence>
<dbReference type="InterPro" id="IPR006674">
    <property type="entry name" value="HD_domain"/>
</dbReference>
<gene>
    <name evidence="4" type="ORF">EG19_06260</name>
</gene>
<accession>A0A062XVF0</accession>
<keyword evidence="1 2" id="KW-0378">Hydrolase</keyword>
<proteinExistence type="inferred from homology"/>
<dbReference type="Gene3D" id="1.10.3210.10">
    <property type="entry name" value="Hypothetical protein af1432"/>
    <property type="match status" value="1"/>
</dbReference>
<dbReference type="SUPFAM" id="SSF109604">
    <property type="entry name" value="HD-domain/PDEase-like"/>
    <property type="match status" value="1"/>
</dbReference>
<dbReference type="InterPro" id="IPR026875">
    <property type="entry name" value="PHydrolase_assoc_dom"/>
</dbReference>
<dbReference type="PROSITE" id="PS51831">
    <property type="entry name" value="HD"/>
    <property type="match status" value="1"/>
</dbReference>
<evidence type="ECO:0000313" key="4">
    <source>
        <dbReference type="EMBL" id="KDA53349.1"/>
    </source>
</evidence>
<dbReference type="OrthoDB" id="9803619at2"/>
<dbReference type="InterPro" id="IPR051094">
    <property type="entry name" value="Diverse_Catalytic_Enzymes"/>
</dbReference>
<dbReference type="CDD" id="cd00077">
    <property type="entry name" value="HDc"/>
    <property type="match status" value="1"/>
</dbReference>
<dbReference type="InterPro" id="IPR006261">
    <property type="entry name" value="dGTPase"/>
</dbReference>
<protein>
    <recommendedName>
        <fullName evidence="2">Deoxyguanosinetriphosphate triphosphohydrolase-like protein</fullName>
    </recommendedName>
</protein>
<dbReference type="AlphaFoldDB" id="A0A062XVF0"/>
<evidence type="ECO:0000256" key="2">
    <source>
        <dbReference type="HAMAP-Rule" id="MF_01212"/>
    </source>
</evidence>
<evidence type="ECO:0000313" key="5">
    <source>
        <dbReference type="Proteomes" id="UP000027284"/>
    </source>
</evidence>
<dbReference type="EMBL" id="JMFG01000023">
    <property type="protein sequence ID" value="KDA53349.1"/>
    <property type="molecule type" value="Genomic_DNA"/>
</dbReference>
<dbReference type="RefSeq" id="WP_038049871.1">
    <property type="nucleotide sequence ID" value="NZ_JMFG01000023.1"/>
</dbReference>
<name>A0A062XVF0_9BACT</name>